<keyword evidence="8" id="KW-0625">Polysaccharide transport</keyword>
<evidence type="ECO:0000256" key="1">
    <source>
        <dbReference type="ARBA" id="ARBA00004571"/>
    </source>
</evidence>
<evidence type="ECO:0000256" key="15">
    <source>
        <dbReference type="SAM" id="MobiDB-lite"/>
    </source>
</evidence>
<keyword evidence="10" id="KW-0626">Porin</keyword>
<dbReference type="Proteomes" id="UP001165460">
    <property type="component" value="Unassembled WGS sequence"/>
</dbReference>
<evidence type="ECO:0000256" key="10">
    <source>
        <dbReference type="ARBA" id="ARBA00023114"/>
    </source>
</evidence>
<comment type="similarity">
    <text evidence="2">Belongs to the BexD/CtrA/VexA family.</text>
</comment>
<sequence length="832" mass="92078">MIRKTLVVFILLLITTAFAFAQNNYSNYKVDDLTDAQIMQIVKQAESIGYTSPEQISQLAKARGLKDEEIEKFKQRVEKIKKQGASSERPQTQPKSSVTRQIEGTDLNNDVLNENEKSQSKKNDLSDQTRDIGLKIFGSELFKNKNLTFEPNLRIATPKNYVIGPDDKLLIDLTGDNERSYELQVGTEGYINLEYVGRIAVGGLTIEQATAKIKSAMARTYPALKSGRTSVAINLGNIRSIKVMITGQSVKPGTYTISSLSSVYNALYASGGPSDKGSFRNIQVIRGNKVITTIDTYSVLLDGIFANNIRLQDQDVINIPFYEKRVEIEGEVKREAIFEVKNNETFADVLSFAGGFTTKAYTASIKAFQNTDRERKIIDIKSSDFSGYKPKNGDKYLIEAILDRFANRVEIVGAVFRPGFYALEGNLTLKGLIEKANGLTEDAFLNRGYINRLNPDNTQSLISFDVAKIMSGTQQDITLQREDKITINSLFDLREERTVSIQGEVRAPGTFPYADNLSVVDVIQMAGGLTEGATPKHIEVSRRVKGDSTITDKSKIADVFIVNVSEDLKVLDKEFKIMPFDIISVRASEIYSAQKQVRIEGEVTYPGTYTITSKEYRISDLIKNAGGVTSLAYVDGASLKRPGAAKVNPKDKNAIDDSEEEQKKILNLERIQDSGIKDGKEKKVDEKLIQSDLVGINLEKILQNPRSRIDLILEEGDIIRVPKQLQIVKVTGEVLNPNSIVYTPGKSFREYISGAGGFTGNAKKSGAYIKYANGAAESTKKFLFFNNYPKVKPGAEILVPIKPEREKITAQAWIGIGTGIASLAAIIVSLLK</sequence>
<gene>
    <name evidence="21" type="ORF">MMF97_02265</name>
</gene>
<evidence type="ECO:0000259" key="19">
    <source>
        <dbReference type="Pfam" id="PF10531"/>
    </source>
</evidence>
<name>A0ABS9ZV26_9SPHI</name>
<evidence type="ECO:0000256" key="4">
    <source>
        <dbReference type="ARBA" id="ARBA00022452"/>
    </source>
</evidence>
<feature type="compositionally biased region" description="Basic and acidic residues" evidence="15">
    <location>
        <begin position="114"/>
        <end position="125"/>
    </location>
</feature>
<evidence type="ECO:0000256" key="9">
    <source>
        <dbReference type="ARBA" id="ARBA00023065"/>
    </source>
</evidence>
<comment type="subcellular location">
    <subcellularLocation>
        <location evidence="1">Cell outer membrane</location>
        <topology evidence="1">Multi-pass membrane protein</topology>
    </subcellularLocation>
</comment>
<evidence type="ECO:0000256" key="5">
    <source>
        <dbReference type="ARBA" id="ARBA00022597"/>
    </source>
</evidence>
<organism evidence="21 22">
    <name type="scientific">Pedobacter montanisoli</name>
    <dbReference type="NCBI Taxonomy" id="2923277"/>
    <lineage>
        <taxon>Bacteria</taxon>
        <taxon>Pseudomonadati</taxon>
        <taxon>Bacteroidota</taxon>
        <taxon>Sphingobacteriia</taxon>
        <taxon>Sphingobacteriales</taxon>
        <taxon>Sphingobacteriaceae</taxon>
        <taxon>Pedobacter</taxon>
    </lineage>
</organism>
<evidence type="ECO:0000256" key="17">
    <source>
        <dbReference type="SAM" id="SignalP"/>
    </source>
</evidence>
<evidence type="ECO:0000256" key="3">
    <source>
        <dbReference type="ARBA" id="ARBA00022448"/>
    </source>
</evidence>
<dbReference type="InterPro" id="IPR019554">
    <property type="entry name" value="Soluble_ligand-bd"/>
</dbReference>
<evidence type="ECO:0000313" key="22">
    <source>
        <dbReference type="Proteomes" id="UP001165460"/>
    </source>
</evidence>
<evidence type="ECO:0000256" key="2">
    <source>
        <dbReference type="ARBA" id="ARBA00009450"/>
    </source>
</evidence>
<evidence type="ECO:0000256" key="11">
    <source>
        <dbReference type="ARBA" id="ARBA00023136"/>
    </source>
</evidence>
<reference evidence="21" key="1">
    <citation type="submission" date="2022-03" db="EMBL/GenBank/DDBJ databases">
        <authorList>
            <person name="Woo C.Y."/>
        </authorList>
    </citation>
    <scope>NUCLEOTIDE SEQUENCE</scope>
    <source>
        <strain evidence="21">CYS-01</strain>
    </source>
</reference>
<feature type="domain" description="Soluble ligand binding" evidence="19">
    <location>
        <begin position="326"/>
        <end position="366"/>
    </location>
</feature>
<evidence type="ECO:0000256" key="6">
    <source>
        <dbReference type="ARBA" id="ARBA00022692"/>
    </source>
</evidence>
<keyword evidence="14" id="KW-0449">Lipoprotein</keyword>
<evidence type="ECO:0000256" key="7">
    <source>
        <dbReference type="ARBA" id="ARBA00022729"/>
    </source>
</evidence>
<feature type="domain" description="Polysaccharide export protein N-terminal" evidence="18">
    <location>
        <begin position="157"/>
        <end position="221"/>
    </location>
</feature>
<evidence type="ECO:0000313" key="21">
    <source>
        <dbReference type="EMBL" id="MCJ0741518.1"/>
    </source>
</evidence>
<dbReference type="Gene3D" id="3.10.560.10">
    <property type="entry name" value="Outer membrane lipoprotein wza domain like"/>
    <property type="match status" value="6"/>
</dbReference>
<dbReference type="PANTHER" id="PTHR33619">
    <property type="entry name" value="POLYSACCHARIDE EXPORT PROTEIN GFCE-RELATED"/>
    <property type="match status" value="1"/>
</dbReference>
<feature type="transmembrane region" description="Helical" evidence="16">
    <location>
        <begin position="812"/>
        <end position="831"/>
    </location>
</feature>
<evidence type="ECO:0000259" key="18">
    <source>
        <dbReference type="Pfam" id="PF02563"/>
    </source>
</evidence>
<feature type="region of interest" description="Disordered" evidence="15">
    <location>
        <begin position="79"/>
        <end position="125"/>
    </location>
</feature>
<keyword evidence="12" id="KW-0564">Palmitate</keyword>
<protein>
    <submittedName>
        <fullName evidence="21">SLBB domain-containing protein</fullName>
    </submittedName>
</protein>
<feature type="domain" description="Soluble ligand binding" evidence="19">
    <location>
        <begin position="597"/>
        <end position="641"/>
    </location>
</feature>
<evidence type="ECO:0000256" key="13">
    <source>
        <dbReference type="ARBA" id="ARBA00023237"/>
    </source>
</evidence>
<evidence type="ECO:0000256" key="14">
    <source>
        <dbReference type="ARBA" id="ARBA00023288"/>
    </source>
</evidence>
<feature type="compositionally biased region" description="Polar residues" evidence="15">
    <location>
        <begin position="84"/>
        <end position="112"/>
    </location>
</feature>
<dbReference type="RefSeq" id="WP_243358510.1">
    <property type="nucleotide sequence ID" value="NZ_JALGBH010000001.1"/>
</dbReference>
<feature type="domain" description="Soluble ligand binding" evidence="19">
    <location>
        <begin position="499"/>
        <end position="548"/>
    </location>
</feature>
<dbReference type="Pfam" id="PF02563">
    <property type="entry name" value="Poly_export"/>
    <property type="match status" value="1"/>
</dbReference>
<dbReference type="InterPro" id="IPR054765">
    <property type="entry name" value="SLBB_dom"/>
</dbReference>
<dbReference type="PANTHER" id="PTHR33619:SF3">
    <property type="entry name" value="POLYSACCHARIDE EXPORT PROTEIN GFCE-RELATED"/>
    <property type="match status" value="1"/>
</dbReference>
<keyword evidence="9" id="KW-0406">Ion transport</keyword>
<feature type="domain" description="Soluble ligand binding" evidence="19">
    <location>
        <begin position="409"/>
        <end position="452"/>
    </location>
</feature>
<evidence type="ECO:0000256" key="12">
    <source>
        <dbReference type="ARBA" id="ARBA00023139"/>
    </source>
</evidence>
<dbReference type="InterPro" id="IPR003715">
    <property type="entry name" value="Poly_export_N"/>
</dbReference>
<accession>A0ABS9ZV26</accession>
<evidence type="ECO:0000256" key="8">
    <source>
        <dbReference type="ARBA" id="ARBA00023047"/>
    </source>
</evidence>
<evidence type="ECO:0000256" key="16">
    <source>
        <dbReference type="SAM" id="Phobius"/>
    </source>
</evidence>
<keyword evidence="5" id="KW-0762">Sugar transport</keyword>
<dbReference type="Pfam" id="PF10531">
    <property type="entry name" value="SLBB"/>
    <property type="match status" value="5"/>
</dbReference>
<evidence type="ECO:0000259" key="20">
    <source>
        <dbReference type="Pfam" id="PF22461"/>
    </source>
</evidence>
<feature type="domain" description="SLBB" evidence="20">
    <location>
        <begin position="242"/>
        <end position="319"/>
    </location>
</feature>
<keyword evidence="3" id="KW-0813">Transport</keyword>
<dbReference type="Pfam" id="PF22461">
    <property type="entry name" value="SLBB_2"/>
    <property type="match status" value="1"/>
</dbReference>
<feature type="chain" id="PRO_5046545840" evidence="17">
    <location>
        <begin position="22"/>
        <end position="832"/>
    </location>
</feature>
<keyword evidence="7 17" id="KW-0732">Signal</keyword>
<feature type="signal peptide" evidence="17">
    <location>
        <begin position="1"/>
        <end position="21"/>
    </location>
</feature>
<keyword evidence="22" id="KW-1185">Reference proteome</keyword>
<keyword evidence="16" id="KW-1133">Transmembrane helix</keyword>
<comment type="caution">
    <text evidence="21">The sequence shown here is derived from an EMBL/GenBank/DDBJ whole genome shotgun (WGS) entry which is preliminary data.</text>
</comment>
<dbReference type="InterPro" id="IPR049712">
    <property type="entry name" value="Poly_export"/>
</dbReference>
<feature type="domain" description="Soluble ligand binding" evidence="19">
    <location>
        <begin position="727"/>
        <end position="763"/>
    </location>
</feature>
<dbReference type="EMBL" id="JALGBH010000001">
    <property type="protein sequence ID" value="MCJ0741518.1"/>
    <property type="molecule type" value="Genomic_DNA"/>
</dbReference>
<keyword evidence="11 16" id="KW-0472">Membrane</keyword>
<proteinExistence type="inferred from homology"/>
<keyword evidence="4" id="KW-1134">Transmembrane beta strand</keyword>
<dbReference type="Gene3D" id="3.30.1950.10">
    <property type="entry name" value="wza like domain"/>
    <property type="match status" value="1"/>
</dbReference>
<keyword evidence="13" id="KW-0998">Cell outer membrane</keyword>
<keyword evidence="6 16" id="KW-0812">Transmembrane</keyword>